<feature type="transmembrane region" description="Helical" evidence="1">
    <location>
        <begin position="150"/>
        <end position="170"/>
    </location>
</feature>
<dbReference type="Proteomes" id="UP001254165">
    <property type="component" value="Unassembled WGS sequence"/>
</dbReference>
<sequence>MNVFTTVLPFLSSAVSLIFALLVLRRFGRKRGAHHLLWGIGMLFYAIGGFCEGYYGALGWNPLIFRLWYLFGAMLVAAWLGQGTAYLLIRRRGVAHALMALLLLGSIYGAVRVFGAELDPALMSGGLHTASELSGRAIVTPGVRTLTPFFNLYGTVLLVGGAAYSAWLFWRKRVLLHRTIGNVLIAIGALLPAFGGTFSRLGIPGALYISEFLGAVLLFAGFLRATTPLPQPAEAASAPQTAAS</sequence>
<keyword evidence="1" id="KW-1133">Transmembrane helix</keyword>
<keyword evidence="3" id="KW-1185">Reference proteome</keyword>
<feature type="transmembrane region" description="Helical" evidence="1">
    <location>
        <begin position="205"/>
        <end position="223"/>
    </location>
</feature>
<feature type="transmembrane region" description="Helical" evidence="1">
    <location>
        <begin position="67"/>
        <end position="89"/>
    </location>
</feature>
<feature type="transmembrane region" description="Helical" evidence="1">
    <location>
        <begin position="96"/>
        <end position="115"/>
    </location>
</feature>
<keyword evidence="1" id="KW-0812">Transmembrane</keyword>
<dbReference type="RefSeq" id="WP_315625151.1">
    <property type="nucleotide sequence ID" value="NZ_JAUHMF010000002.1"/>
</dbReference>
<feature type="transmembrane region" description="Helical" evidence="1">
    <location>
        <begin position="182"/>
        <end position="199"/>
    </location>
</feature>
<evidence type="ECO:0000313" key="2">
    <source>
        <dbReference type="EMBL" id="MDT8898491.1"/>
    </source>
</evidence>
<evidence type="ECO:0000313" key="3">
    <source>
        <dbReference type="Proteomes" id="UP001254165"/>
    </source>
</evidence>
<feature type="transmembrane region" description="Helical" evidence="1">
    <location>
        <begin position="36"/>
        <end position="55"/>
    </location>
</feature>
<organism evidence="2 3">
    <name type="scientific">Thermanaerothrix solaris</name>
    <dbReference type="NCBI Taxonomy" id="3058434"/>
    <lineage>
        <taxon>Bacteria</taxon>
        <taxon>Bacillati</taxon>
        <taxon>Chloroflexota</taxon>
        <taxon>Anaerolineae</taxon>
        <taxon>Anaerolineales</taxon>
        <taxon>Anaerolineaceae</taxon>
        <taxon>Thermanaerothrix</taxon>
    </lineage>
</organism>
<gene>
    <name evidence="2" type="ORF">QYE77_09440</name>
</gene>
<dbReference type="EMBL" id="JAUHMF010000002">
    <property type="protein sequence ID" value="MDT8898491.1"/>
    <property type="molecule type" value="Genomic_DNA"/>
</dbReference>
<proteinExistence type="predicted"/>
<evidence type="ECO:0000256" key="1">
    <source>
        <dbReference type="SAM" id="Phobius"/>
    </source>
</evidence>
<comment type="caution">
    <text evidence="2">The sequence shown here is derived from an EMBL/GenBank/DDBJ whole genome shotgun (WGS) entry which is preliminary data.</text>
</comment>
<reference evidence="2 3" key="1">
    <citation type="submission" date="2023-07" db="EMBL/GenBank/DDBJ databases">
        <title>Novel species of Thermanaerothrix with wide hydrolytic capabilities.</title>
        <authorList>
            <person name="Zayulina K.S."/>
            <person name="Podosokorskaya O.A."/>
            <person name="Elcheninov A.G."/>
        </authorList>
    </citation>
    <scope>NUCLEOTIDE SEQUENCE [LARGE SCALE GENOMIC DNA]</scope>
    <source>
        <strain evidence="2 3">4228-RoL</strain>
    </source>
</reference>
<keyword evidence="1" id="KW-0472">Membrane</keyword>
<name>A0ABU3NRM7_9CHLR</name>
<protein>
    <recommendedName>
        <fullName evidence="4">Histidine kinase N-terminal 7TM region domain-containing protein</fullName>
    </recommendedName>
</protein>
<accession>A0ABU3NRM7</accession>
<evidence type="ECO:0008006" key="4">
    <source>
        <dbReference type="Google" id="ProtNLM"/>
    </source>
</evidence>
<feature type="transmembrane region" description="Helical" evidence="1">
    <location>
        <begin position="6"/>
        <end position="24"/>
    </location>
</feature>